<proteinExistence type="predicted"/>
<sequence>MQPTFEGPIVPPEMQRPRKAQNRWVLPAAGGLAVGLALGLGLGAATTNGASSSPISEKKLNEMIASCGITSDGFNILDGGAAIELDTKGQESFDSGTSDYVAYICMLNEIGVPETTQQKIGRTRALDGTQTDSWDGLTASWSYHPDSGSNILIEKDNSK</sequence>
<evidence type="ECO:0008006" key="4">
    <source>
        <dbReference type="Google" id="ProtNLM"/>
    </source>
</evidence>
<protein>
    <recommendedName>
        <fullName evidence="4">DUF732 domain-containing protein</fullName>
    </recommendedName>
</protein>
<reference evidence="3" key="1">
    <citation type="journal article" date="2019" name="Int. J. Syst. Evol. Microbiol.">
        <title>The Global Catalogue of Microorganisms (GCM) 10K type strain sequencing project: providing services to taxonomists for standard genome sequencing and annotation.</title>
        <authorList>
            <consortium name="The Broad Institute Genomics Platform"/>
            <consortium name="The Broad Institute Genome Sequencing Center for Infectious Disease"/>
            <person name="Wu L."/>
            <person name="Ma J."/>
        </authorList>
    </citation>
    <scope>NUCLEOTIDE SEQUENCE [LARGE SCALE GENOMIC DNA]</scope>
    <source>
        <strain evidence="3">CGMCC 1.3685</strain>
    </source>
</reference>
<feature type="transmembrane region" description="Helical" evidence="1">
    <location>
        <begin position="24"/>
        <end position="45"/>
    </location>
</feature>
<dbReference type="RefSeq" id="WP_188683144.1">
    <property type="nucleotide sequence ID" value="NZ_BMKX01000001.1"/>
</dbReference>
<accession>A0ABQ2D8I6</accession>
<name>A0ABQ2D8I6_9MICC</name>
<keyword evidence="1" id="KW-0472">Membrane</keyword>
<evidence type="ECO:0000313" key="3">
    <source>
        <dbReference type="Proteomes" id="UP000606115"/>
    </source>
</evidence>
<keyword evidence="1" id="KW-1133">Transmembrane helix</keyword>
<dbReference type="GeneID" id="303302699"/>
<dbReference type="EMBL" id="BMKX01000001">
    <property type="protein sequence ID" value="GGJ47639.1"/>
    <property type="molecule type" value="Genomic_DNA"/>
</dbReference>
<keyword evidence="3" id="KW-1185">Reference proteome</keyword>
<evidence type="ECO:0000256" key="1">
    <source>
        <dbReference type="SAM" id="Phobius"/>
    </source>
</evidence>
<organism evidence="2 3">
    <name type="scientific">Glutamicibacter ardleyensis</name>
    <dbReference type="NCBI Taxonomy" id="225894"/>
    <lineage>
        <taxon>Bacteria</taxon>
        <taxon>Bacillati</taxon>
        <taxon>Actinomycetota</taxon>
        <taxon>Actinomycetes</taxon>
        <taxon>Micrococcales</taxon>
        <taxon>Micrococcaceae</taxon>
        <taxon>Glutamicibacter</taxon>
    </lineage>
</organism>
<gene>
    <name evidence="2" type="ORF">GCM10007173_02830</name>
</gene>
<comment type="caution">
    <text evidence="2">The sequence shown here is derived from an EMBL/GenBank/DDBJ whole genome shotgun (WGS) entry which is preliminary data.</text>
</comment>
<dbReference type="Proteomes" id="UP000606115">
    <property type="component" value="Unassembled WGS sequence"/>
</dbReference>
<keyword evidence="1" id="KW-0812">Transmembrane</keyword>
<evidence type="ECO:0000313" key="2">
    <source>
        <dbReference type="EMBL" id="GGJ47639.1"/>
    </source>
</evidence>